<reference evidence="1 2" key="1">
    <citation type="submission" date="2019-03" db="EMBL/GenBank/DDBJ databases">
        <title>First draft genome of Liparis tanakae, snailfish: a comprehensive survey of snailfish specific genes.</title>
        <authorList>
            <person name="Kim W."/>
            <person name="Song I."/>
            <person name="Jeong J.-H."/>
            <person name="Kim D."/>
            <person name="Kim S."/>
            <person name="Ryu S."/>
            <person name="Song J.Y."/>
            <person name="Lee S.K."/>
        </authorList>
    </citation>
    <scope>NUCLEOTIDE SEQUENCE [LARGE SCALE GENOMIC DNA]</scope>
    <source>
        <tissue evidence="1">Muscle</tissue>
    </source>
</reference>
<dbReference type="EMBL" id="SRLO01002417">
    <property type="protein sequence ID" value="TNN32954.1"/>
    <property type="molecule type" value="Genomic_DNA"/>
</dbReference>
<protein>
    <submittedName>
        <fullName evidence="1">Uncharacterized protein</fullName>
    </submittedName>
</protein>
<sequence length="79" mass="9078">MLSHREENNGTDGADRCWHLDRQLSFMPHRRLGIMERVRGEAPGGRPRLPWSSGERRGVGLRRVKRSSWNNSVTVELAV</sequence>
<evidence type="ECO:0000313" key="2">
    <source>
        <dbReference type="Proteomes" id="UP000314294"/>
    </source>
</evidence>
<dbReference type="AlphaFoldDB" id="A0A4Z2EX75"/>
<dbReference type="Proteomes" id="UP000314294">
    <property type="component" value="Unassembled WGS sequence"/>
</dbReference>
<evidence type="ECO:0000313" key="1">
    <source>
        <dbReference type="EMBL" id="TNN32954.1"/>
    </source>
</evidence>
<gene>
    <name evidence="1" type="ORF">EYF80_056885</name>
</gene>
<proteinExistence type="predicted"/>
<accession>A0A4Z2EX75</accession>
<comment type="caution">
    <text evidence="1">The sequence shown here is derived from an EMBL/GenBank/DDBJ whole genome shotgun (WGS) entry which is preliminary data.</text>
</comment>
<keyword evidence="2" id="KW-1185">Reference proteome</keyword>
<name>A0A4Z2EX75_9TELE</name>
<organism evidence="1 2">
    <name type="scientific">Liparis tanakae</name>
    <name type="common">Tanaka's snailfish</name>
    <dbReference type="NCBI Taxonomy" id="230148"/>
    <lineage>
        <taxon>Eukaryota</taxon>
        <taxon>Metazoa</taxon>
        <taxon>Chordata</taxon>
        <taxon>Craniata</taxon>
        <taxon>Vertebrata</taxon>
        <taxon>Euteleostomi</taxon>
        <taxon>Actinopterygii</taxon>
        <taxon>Neopterygii</taxon>
        <taxon>Teleostei</taxon>
        <taxon>Neoteleostei</taxon>
        <taxon>Acanthomorphata</taxon>
        <taxon>Eupercaria</taxon>
        <taxon>Perciformes</taxon>
        <taxon>Cottioidei</taxon>
        <taxon>Cottales</taxon>
        <taxon>Liparidae</taxon>
        <taxon>Liparis</taxon>
    </lineage>
</organism>